<evidence type="ECO:0000256" key="1">
    <source>
        <dbReference type="SAM" id="SignalP"/>
    </source>
</evidence>
<feature type="signal peptide" evidence="1">
    <location>
        <begin position="1"/>
        <end position="21"/>
    </location>
</feature>
<keyword evidence="1" id="KW-0732">Signal</keyword>
<protein>
    <submittedName>
        <fullName evidence="2">Uncharacterized protein</fullName>
    </submittedName>
</protein>
<proteinExistence type="predicted"/>
<gene>
    <name evidence="2" type="ORF">OAUR00152_LOCUS28526</name>
</gene>
<organism evidence="2">
    <name type="scientific">Odontella aurita</name>
    <dbReference type="NCBI Taxonomy" id="265563"/>
    <lineage>
        <taxon>Eukaryota</taxon>
        <taxon>Sar</taxon>
        <taxon>Stramenopiles</taxon>
        <taxon>Ochrophyta</taxon>
        <taxon>Bacillariophyta</taxon>
        <taxon>Mediophyceae</taxon>
        <taxon>Biddulphiophycidae</taxon>
        <taxon>Eupodiscales</taxon>
        <taxon>Odontellaceae</taxon>
        <taxon>Odontella</taxon>
    </lineage>
</organism>
<dbReference type="SUPFAM" id="SSF143456">
    <property type="entry name" value="VC0467-like"/>
    <property type="match status" value="1"/>
</dbReference>
<dbReference type="AlphaFoldDB" id="A0A7S4JIZ4"/>
<dbReference type="InterPro" id="IPR003774">
    <property type="entry name" value="AlgH-like"/>
</dbReference>
<reference evidence="2" key="1">
    <citation type="submission" date="2021-01" db="EMBL/GenBank/DDBJ databases">
        <authorList>
            <person name="Corre E."/>
            <person name="Pelletier E."/>
            <person name="Niang G."/>
            <person name="Scheremetjew M."/>
            <person name="Finn R."/>
            <person name="Kale V."/>
            <person name="Holt S."/>
            <person name="Cochrane G."/>
            <person name="Meng A."/>
            <person name="Brown T."/>
            <person name="Cohen L."/>
        </authorList>
    </citation>
    <scope>NUCLEOTIDE SEQUENCE</scope>
    <source>
        <strain evidence="2">Isolate 1302-5</strain>
    </source>
</reference>
<dbReference type="EMBL" id="HBKQ01041355">
    <property type="protein sequence ID" value="CAE2265109.1"/>
    <property type="molecule type" value="Transcribed_RNA"/>
</dbReference>
<dbReference type="Gene3D" id="3.40.1740.10">
    <property type="entry name" value="VC0467-like"/>
    <property type="match status" value="1"/>
</dbReference>
<accession>A0A7S4JIZ4</accession>
<evidence type="ECO:0000313" key="2">
    <source>
        <dbReference type="EMBL" id="CAE2265109.1"/>
    </source>
</evidence>
<name>A0A7S4JIZ4_9STRA</name>
<feature type="chain" id="PRO_5030659669" evidence="1">
    <location>
        <begin position="22"/>
        <end position="205"/>
    </location>
</feature>
<dbReference type="Pfam" id="PF02622">
    <property type="entry name" value="DUF179"/>
    <property type="match status" value="1"/>
</dbReference>
<sequence>MKLNLPAFCLLVFRFVQLCHGYYSQPSVISPGIGLEGRDGTEVVIFEHTSFGTGGLVLNRPTPVLLKDLAMPRFSGVFGSNALMLGYGVSLSESDTEGPGDNIKIGDMAPWFWLHDIDGISGSFRLEGASHTLYMGGNLEVAVEKVKAENIDPLQHFKFFWKYRAWKSGELDEEIKRGKWANVRAQDPKRALEAYSIPRLPGIQE</sequence>